<feature type="compositionally biased region" description="Pro residues" evidence="1">
    <location>
        <begin position="33"/>
        <end position="48"/>
    </location>
</feature>
<name>A0A9Q1FPR6_SYNKA</name>
<proteinExistence type="predicted"/>
<protein>
    <submittedName>
        <fullName evidence="2">Uncharacterized protein</fullName>
    </submittedName>
</protein>
<evidence type="ECO:0000313" key="2">
    <source>
        <dbReference type="EMBL" id="KAJ8363570.1"/>
    </source>
</evidence>
<feature type="compositionally biased region" description="Basic residues" evidence="1">
    <location>
        <begin position="101"/>
        <end position="113"/>
    </location>
</feature>
<feature type="region of interest" description="Disordered" evidence="1">
    <location>
        <begin position="1"/>
        <end position="81"/>
    </location>
</feature>
<feature type="compositionally biased region" description="Polar residues" evidence="1">
    <location>
        <begin position="154"/>
        <end position="165"/>
    </location>
</feature>
<feature type="region of interest" description="Disordered" evidence="1">
    <location>
        <begin position="130"/>
        <end position="169"/>
    </location>
</feature>
<organism evidence="2 3">
    <name type="scientific">Synaphobranchus kaupii</name>
    <name type="common">Kaup's arrowtooth eel</name>
    <dbReference type="NCBI Taxonomy" id="118154"/>
    <lineage>
        <taxon>Eukaryota</taxon>
        <taxon>Metazoa</taxon>
        <taxon>Chordata</taxon>
        <taxon>Craniata</taxon>
        <taxon>Vertebrata</taxon>
        <taxon>Euteleostomi</taxon>
        <taxon>Actinopterygii</taxon>
        <taxon>Neopterygii</taxon>
        <taxon>Teleostei</taxon>
        <taxon>Anguilliformes</taxon>
        <taxon>Synaphobranchidae</taxon>
        <taxon>Synaphobranchus</taxon>
    </lineage>
</organism>
<dbReference type="Proteomes" id="UP001152622">
    <property type="component" value="Chromosome 4"/>
</dbReference>
<evidence type="ECO:0000313" key="3">
    <source>
        <dbReference type="Proteomes" id="UP001152622"/>
    </source>
</evidence>
<gene>
    <name evidence="2" type="ORF">SKAU_G00124010</name>
</gene>
<feature type="region of interest" description="Disordered" evidence="1">
    <location>
        <begin position="94"/>
        <end position="116"/>
    </location>
</feature>
<comment type="caution">
    <text evidence="2">The sequence shown here is derived from an EMBL/GenBank/DDBJ whole genome shotgun (WGS) entry which is preliminary data.</text>
</comment>
<feature type="compositionally biased region" description="Polar residues" evidence="1">
    <location>
        <begin position="1"/>
        <end position="11"/>
    </location>
</feature>
<keyword evidence="3" id="KW-1185">Reference proteome</keyword>
<evidence type="ECO:0000256" key="1">
    <source>
        <dbReference type="SAM" id="MobiDB-lite"/>
    </source>
</evidence>
<dbReference type="EMBL" id="JAINUF010000004">
    <property type="protein sequence ID" value="KAJ8363570.1"/>
    <property type="molecule type" value="Genomic_DNA"/>
</dbReference>
<dbReference type="AlphaFoldDB" id="A0A9Q1FPR6"/>
<feature type="compositionally biased region" description="Basic residues" evidence="1">
    <location>
        <begin position="50"/>
        <end position="60"/>
    </location>
</feature>
<accession>A0A9Q1FPR6</accession>
<reference evidence="2" key="1">
    <citation type="journal article" date="2023" name="Science">
        <title>Genome structures resolve the early diversification of teleost fishes.</title>
        <authorList>
            <person name="Parey E."/>
            <person name="Louis A."/>
            <person name="Montfort J."/>
            <person name="Bouchez O."/>
            <person name="Roques C."/>
            <person name="Iampietro C."/>
            <person name="Lluch J."/>
            <person name="Castinel A."/>
            <person name="Donnadieu C."/>
            <person name="Desvignes T."/>
            <person name="Floi Bucao C."/>
            <person name="Jouanno E."/>
            <person name="Wen M."/>
            <person name="Mejri S."/>
            <person name="Dirks R."/>
            <person name="Jansen H."/>
            <person name="Henkel C."/>
            <person name="Chen W.J."/>
            <person name="Zahm M."/>
            <person name="Cabau C."/>
            <person name="Klopp C."/>
            <person name="Thompson A.W."/>
            <person name="Robinson-Rechavi M."/>
            <person name="Braasch I."/>
            <person name="Lecointre G."/>
            <person name="Bobe J."/>
            <person name="Postlethwait J.H."/>
            <person name="Berthelot C."/>
            <person name="Roest Crollius H."/>
            <person name="Guiguen Y."/>
        </authorList>
    </citation>
    <scope>NUCLEOTIDE SEQUENCE</scope>
    <source>
        <tissue evidence="2">Blood</tissue>
    </source>
</reference>
<sequence>MQTRPASSHASHLQHPAPALQSYCIHPSRRDFPPPPSIPPFTPLPSPVAPHRRLRLRRRPGASNGSALARGRRRPQAAGPRHLAIVKHSLPLIDANSRSSTQKRHHRGRRGHAARCPQNLSAFLSQRLQGKGTTETTLLRGENPKMSQNDKNHGNQSEGHYSKQNPDGWERTVTDLSLRAARWLQTPARNASIQLCVNPSHTRKVQAAARHISPQLR</sequence>